<evidence type="ECO:0000313" key="1">
    <source>
        <dbReference type="EMBL" id="RDX90133.1"/>
    </source>
</evidence>
<name>A0A371GII3_MUCPR</name>
<dbReference type="EMBL" id="QJKJ01005481">
    <property type="protein sequence ID" value="RDX90133.1"/>
    <property type="molecule type" value="Genomic_DNA"/>
</dbReference>
<protein>
    <submittedName>
        <fullName evidence="1">Uncharacterized protein</fullName>
    </submittedName>
</protein>
<feature type="non-terminal residue" evidence="1">
    <location>
        <position position="1"/>
    </location>
</feature>
<dbReference type="Proteomes" id="UP000257109">
    <property type="component" value="Unassembled WGS sequence"/>
</dbReference>
<dbReference type="AlphaFoldDB" id="A0A371GII3"/>
<gene>
    <name evidence="1" type="ORF">CR513_28047</name>
</gene>
<evidence type="ECO:0000313" key="2">
    <source>
        <dbReference type="Proteomes" id="UP000257109"/>
    </source>
</evidence>
<sequence>MFLGKPKYKLEELGFQHNDDLGKYLEVLVPLKGPTKILINLLWTSARTLYGEILISLERFIWSHEAPYVHLKAMVNWVLGSEDY</sequence>
<keyword evidence="2" id="KW-1185">Reference proteome</keyword>
<reference evidence="1" key="1">
    <citation type="submission" date="2018-05" db="EMBL/GenBank/DDBJ databases">
        <title>Draft genome of Mucuna pruriens seed.</title>
        <authorList>
            <person name="Nnadi N.E."/>
            <person name="Vos R."/>
            <person name="Hasami M.H."/>
            <person name="Devisetty U.K."/>
            <person name="Aguiy J.C."/>
        </authorList>
    </citation>
    <scope>NUCLEOTIDE SEQUENCE [LARGE SCALE GENOMIC DNA]</scope>
    <source>
        <strain evidence="1">JCA_2017</strain>
    </source>
</reference>
<accession>A0A371GII3</accession>
<proteinExistence type="predicted"/>
<comment type="caution">
    <text evidence="1">The sequence shown here is derived from an EMBL/GenBank/DDBJ whole genome shotgun (WGS) entry which is preliminary data.</text>
</comment>
<organism evidence="1 2">
    <name type="scientific">Mucuna pruriens</name>
    <name type="common">Velvet bean</name>
    <name type="synonym">Dolichos pruriens</name>
    <dbReference type="NCBI Taxonomy" id="157652"/>
    <lineage>
        <taxon>Eukaryota</taxon>
        <taxon>Viridiplantae</taxon>
        <taxon>Streptophyta</taxon>
        <taxon>Embryophyta</taxon>
        <taxon>Tracheophyta</taxon>
        <taxon>Spermatophyta</taxon>
        <taxon>Magnoliopsida</taxon>
        <taxon>eudicotyledons</taxon>
        <taxon>Gunneridae</taxon>
        <taxon>Pentapetalae</taxon>
        <taxon>rosids</taxon>
        <taxon>fabids</taxon>
        <taxon>Fabales</taxon>
        <taxon>Fabaceae</taxon>
        <taxon>Papilionoideae</taxon>
        <taxon>50 kb inversion clade</taxon>
        <taxon>NPAAA clade</taxon>
        <taxon>indigoferoid/millettioid clade</taxon>
        <taxon>Phaseoleae</taxon>
        <taxon>Mucuna</taxon>
    </lineage>
</organism>